<dbReference type="OrthoDB" id="9782846at2"/>
<dbReference type="Pfam" id="PF01547">
    <property type="entry name" value="SBP_bac_1"/>
    <property type="match status" value="1"/>
</dbReference>
<dbReference type="AlphaFoldDB" id="A0A1U9K848"/>
<protein>
    <recommendedName>
        <fullName evidence="4">ABC transporter substrate-binding protein</fullName>
    </recommendedName>
</protein>
<evidence type="ECO:0000313" key="2">
    <source>
        <dbReference type="EMBL" id="AQS56201.1"/>
    </source>
</evidence>
<evidence type="ECO:0000256" key="1">
    <source>
        <dbReference type="SAM" id="SignalP"/>
    </source>
</evidence>
<name>A0A1U9K848_9BACL</name>
<dbReference type="STRING" id="1471761.B0W44_10935"/>
<gene>
    <name evidence="2" type="ORF">B0W44_10935</name>
</gene>
<dbReference type="KEGG" id="ntr:B0W44_10935"/>
<dbReference type="EMBL" id="CP019699">
    <property type="protein sequence ID" value="AQS56201.1"/>
    <property type="molecule type" value="Genomic_DNA"/>
</dbReference>
<dbReference type="SUPFAM" id="SSF53850">
    <property type="entry name" value="Periplasmic binding protein-like II"/>
    <property type="match status" value="1"/>
</dbReference>
<keyword evidence="1" id="KW-0732">Signal</keyword>
<dbReference type="PANTHER" id="PTHR43649">
    <property type="entry name" value="ARABINOSE-BINDING PROTEIN-RELATED"/>
    <property type="match status" value="1"/>
</dbReference>
<dbReference type="PANTHER" id="PTHR43649:SF12">
    <property type="entry name" value="DIACETYLCHITOBIOSE BINDING PROTEIN DASA"/>
    <property type="match status" value="1"/>
</dbReference>
<dbReference type="InterPro" id="IPR006059">
    <property type="entry name" value="SBP"/>
</dbReference>
<feature type="chain" id="PRO_5038502498" description="ABC transporter substrate-binding protein" evidence="1">
    <location>
        <begin position="29"/>
        <end position="432"/>
    </location>
</feature>
<evidence type="ECO:0000313" key="3">
    <source>
        <dbReference type="Proteomes" id="UP000188603"/>
    </source>
</evidence>
<dbReference type="PROSITE" id="PS51257">
    <property type="entry name" value="PROKAR_LIPOPROTEIN"/>
    <property type="match status" value="1"/>
</dbReference>
<evidence type="ECO:0008006" key="4">
    <source>
        <dbReference type="Google" id="ProtNLM"/>
    </source>
</evidence>
<keyword evidence="3" id="KW-1185">Reference proteome</keyword>
<dbReference type="Gene3D" id="3.40.190.10">
    <property type="entry name" value="Periplasmic binding protein-like II"/>
    <property type="match status" value="1"/>
</dbReference>
<dbReference type="CDD" id="cd13585">
    <property type="entry name" value="PBP2_TMBP_like"/>
    <property type="match status" value="1"/>
</dbReference>
<accession>A0A1U9K848</accession>
<reference evidence="2 3" key="1">
    <citation type="journal article" date="2015" name="Int. J. Syst. Evol. Microbiol.">
        <title>Novibacillus thermophilus gen. nov., sp. nov., a Gram-staining-negative and moderately thermophilic member of the family Thermoactinomycetaceae.</title>
        <authorList>
            <person name="Yang G."/>
            <person name="Chen J."/>
            <person name="Zhou S."/>
        </authorList>
    </citation>
    <scope>NUCLEOTIDE SEQUENCE [LARGE SCALE GENOMIC DNA]</scope>
    <source>
        <strain evidence="2 3">SG-1</strain>
    </source>
</reference>
<dbReference type="RefSeq" id="WP_077720062.1">
    <property type="nucleotide sequence ID" value="NZ_CP019699.1"/>
</dbReference>
<proteinExistence type="predicted"/>
<dbReference type="InterPro" id="IPR050490">
    <property type="entry name" value="Bact_solute-bd_prot1"/>
</dbReference>
<dbReference type="Proteomes" id="UP000188603">
    <property type="component" value="Chromosome"/>
</dbReference>
<sequence>MNKSRGFWNRFIILLCSCLMGTFLVSCSGNSKTGSPPSDEEKEEVTITWSFWGDPWEVEINNKVKEAFEEKYPHIKVETQHAPWSNYFDRLQTQWAAGESPDVMFLTNVPSYASKGVLKDLTGLIEDEGFDVNQFTEAQLKNFEYDGKLYGLPRDNDTKVFFYNKKLFDEANLPYPEEGWTWNDLREYAKALTKEENGKVVQYGVAFEPAWWRLWVTSNGGEIFDDPVHPTTTTMHEPEAVEAIQFLADLMNEDKSAPSFDLQRDSSNVSHLFMTGQVAMVFGNHALIPNFMEAEDLEWDIVGMPRAEGKDPVNVAAGAGYVISENTEHLEEAFLLWSFLLGPEGQEIFTESGVLVPGSKEAQNSPVFLDKPYNAQVFIDETANGLNVTPLATQWPEAAQTFDSAFEEVWIGQKTAEEAINGVIPSINELLE</sequence>
<organism evidence="2 3">
    <name type="scientific">Novibacillus thermophilus</name>
    <dbReference type="NCBI Taxonomy" id="1471761"/>
    <lineage>
        <taxon>Bacteria</taxon>
        <taxon>Bacillati</taxon>
        <taxon>Bacillota</taxon>
        <taxon>Bacilli</taxon>
        <taxon>Bacillales</taxon>
        <taxon>Thermoactinomycetaceae</taxon>
        <taxon>Novibacillus</taxon>
    </lineage>
</organism>
<feature type="signal peptide" evidence="1">
    <location>
        <begin position="1"/>
        <end position="28"/>
    </location>
</feature>